<dbReference type="OrthoDB" id="9815697at2"/>
<dbReference type="SMART" id="SM00530">
    <property type="entry name" value="HTH_XRE"/>
    <property type="match status" value="1"/>
</dbReference>
<gene>
    <name evidence="4" type="ORF">IQ26_05282</name>
</gene>
<keyword evidence="1" id="KW-0238">DNA-binding</keyword>
<dbReference type="Proteomes" id="UP000317122">
    <property type="component" value="Unassembled WGS sequence"/>
</dbReference>
<evidence type="ECO:0000256" key="2">
    <source>
        <dbReference type="SAM" id="MobiDB-lite"/>
    </source>
</evidence>
<comment type="caution">
    <text evidence="4">The sequence shown here is derived from an EMBL/GenBank/DDBJ whole genome shotgun (WGS) entry which is preliminary data.</text>
</comment>
<evidence type="ECO:0000256" key="1">
    <source>
        <dbReference type="ARBA" id="ARBA00023125"/>
    </source>
</evidence>
<dbReference type="EMBL" id="VLKT01000038">
    <property type="protein sequence ID" value="TWI28404.1"/>
    <property type="molecule type" value="Genomic_DNA"/>
</dbReference>
<dbReference type="AlphaFoldDB" id="A0A562N8F5"/>
<keyword evidence="5" id="KW-1185">Reference proteome</keyword>
<evidence type="ECO:0000259" key="3">
    <source>
        <dbReference type="PROSITE" id="PS50943"/>
    </source>
</evidence>
<dbReference type="PANTHER" id="PTHR46797:SF1">
    <property type="entry name" value="METHYLPHOSPHONATE SYNTHASE"/>
    <property type="match status" value="1"/>
</dbReference>
<protein>
    <submittedName>
        <fullName evidence="4">Helix-turn-helix protein</fullName>
    </submittedName>
</protein>
<proteinExistence type="predicted"/>
<dbReference type="GO" id="GO:0005829">
    <property type="term" value="C:cytosol"/>
    <property type="evidence" value="ECO:0007669"/>
    <property type="project" value="TreeGrafter"/>
</dbReference>
<dbReference type="InterPro" id="IPR001387">
    <property type="entry name" value="Cro/C1-type_HTH"/>
</dbReference>
<evidence type="ECO:0000313" key="5">
    <source>
        <dbReference type="Proteomes" id="UP000317122"/>
    </source>
</evidence>
<feature type="domain" description="HTH cro/C1-type" evidence="3">
    <location>
        <begin position="11"/>
        <end position="65"/>
    </location>
</feature>
<dbReference type="InterPro" id="IPR050807">
    <property type="entry name" value="TransReg_Diox_bact_type"/>
</dbReference>
<sequence length="92" mass="10107">MDLRVVVGLNVQKIRRAQALSQEELSFRSGFTRAYLSGLEAGRRNPTLLSLAKIANALSVDIEELTKRPGKNAQASAEDRAVKARARRKGKS</sequence>
<dbReference type="InterPro" id="IPR010982">
    <property type="entry name" value="Lambda_DNA-bd_dom_sf"/>
</dbReference>
<dbReference type="Pfam" id="PF01381">
    <property type="entry name" value="HTH_3"/>
    <property type="match status" value="1"/>
</dbReference>
<reference evidence="4 5" key="1">
    <citation type="journal article" date="2015" name="Stand. Genomic Sci.">
        <title>Genomic Encyclopedia of Bacterial and Archaeal Type Strains, Phase III: the genomes of soil and plant-associated and newly described type strains.</title>
        <authorList>
            <person name="Whitman W.B."/>
            <person name="Woyke T."/>
            <person name="Klenk H.P."/>
            <person name="Zhou Y."/>
            <person name="Lilburn T.G."/>
            <person name="Beck B.J."/>
            <person name="De Vos P."/>
            <person name="Vandamme P."/>
            <person name="Eisen J.A."/>
            <person name="Garrity G."/>
            <person name="Hugenholtz P."/>
            <person name="Kyrpides N.C."/>
        </authorList>
    </citation>
    <scope>NUCLEOTIDE SEQUENCE [LARGE SCALE GENOMIC DNA]</scope>
    <source>
        <strain evidence="4 5">CGMCC 1.2546</strain>
    </source>
</reference>
<dbReference type="PANTHER" id="PTHR46797">
    <property type="entry name" value="HTH-TYPE TRANSCRIPTIONAL REGULATOR"/>
    <property type="match status" value="1"/>
</dbReference>
<dbReference type="CDD" id="cd00093">
    <property type="entry name" value="HTH_XRE"/>
    <property type="match status" value="1"/>
</dbReference>
<dbReference type="PROSITE" id="PS50943">
    <property type="entry name" value="HTH_CROC1"/>
    <property type="match status" value="1"/>
</dbReference>
<evidence type="ECO:0000313" key="4">
    <source>
        <dbReference type="EMBL" id="TWI28404.1"/>
    </source>
</evidence>
<feature type="region of interest" description="Disordered" evidence="2">
    <location>
        <begin position="68"/>
        <end position="92"/>
    </location>
</feature>
<dbReference type="GO" id="GO:0003700">
    <property type="term" value="F:DNA-binding transcription factor activity"/>
    <property type="evidence" value="ECO:0007669"/>
    <property type="project" value="TreeGrafter"/>
</dbReference>
<accession>A0A562N8F5</accession>
<dbReference type="SUPFAM" id="SSF47413">
    <property type="entry name" value="lambda repressor-like DNA-binding domains"/>
    <property type="match status" value="1"/>
</dbReference>
<name>A0A562N8F5_9HYPH</name>
<dbReference type="Gene3D" id="1.10.260.40">
    <property type="entry name" value="lambda repressor-like DNA-binding domains"/>
    <property type="match status" value="1"/>
</dbReference>
<dbReference type="GO" id="GO:0003677">
    <property type="term" value="F:DNA binding"/>
    <property type="evidence" value="ECO:0007669"/>
    <property type="project" value="UniProtKB-KW"/>
</dbReference>
<organism evidence="4 5">
    <name type="scientific">Mesorhizobium tianshanense</name>
    <dbReference type="NCBI Taxonomy" id="39844"/>
    <lineage>
        <taxon>Bacteria</taxon>
        <taxon>Pseudomonadati</taxon>
        <taxon>Pseudomonadota</taxon>
        <taxon>Alphaproteobacteria</taxon>
        <taxon>Hyphomicrobiales</taxon>
        <taxon>Phyllobacteriaceae</taxon>
        <taxon>Mesorhizobium</taxon>
    </lineage>
</organism>
<feature type="compositionally biased region" description="Basic residues" evidence="2">
    <location>
        <begin position="83"/>
        <end position="92"/>
    </location>
</feature>